<reference evidence="12 13" key="2">
    <citation type="submission" date="2020-05" db="EMBL/GenBank/DDBJ databases">
        <title>Draft genome sequence of Desulfovibrio sp. strainFSS-1.</title>
        <authorList>
            <person name="Shimoshige H."/>
            <person name="Kobayashi H."/>
            <person name="Maekawa T."/>
        </authorList>
    </citation>
    <scope>NUCLEOTIDE SEQUENCE [LARGE SCALE GENOMIC DNA]</scope>
    <source>
        <strain evidence="12 13">SIID29052-01</strain>
    </source>
</reference>
<comment type="caution">
    <text evidence="12">The sequence shown here is derived from an EMBL/GenBank/DDBJ whole genome shotgun (WGS) entry which is preliminary data.</text>
</comment>
<dbReference type="Pfam" id="PF03054">
    <property type="entry name" value="tRNA_Me_trans"/>
    <property type="match status" value="1"/>
</dbReference>
<organism evidence="12 13">
    <name type="scientific">Fundidesulfovibrio magnetotacticus</name>
    <dbReference type="NCBI Taxonomy" id="2730080"/>
    <lineage>
        <taxon>Bacteria</taxon>
        <taxon>Pseudomonadati</taxon>
        <taxon>Thermodesulfobacteriota</taxon>
        <taxon>Desulfovibrionia</taxon>
        <taxon>Desulfovibrionales</taxon>
        <taxon>Desulfovibrionaceae</taxon>
        <taxon>Fundidesulfovibrio</taxon>
    </lineage>
</organism>
<dbReference type="InterPro" id="IPR046884">
    <property type="entry name" value="MnmA-like_central"/>
</dbReference>
<evidence type="ECO:0000256" key="8">
    <source>
        <dbReference type="ARBA" id="ARBA00051542"/>
    </source>
</evidence>
<dbReference type="GO" id="GO:0103016">
    <property type="term" value="F:tRNA-uridine 2-sulfurtransferase activity"/>
    <property type="evidence" value="ECO:0007669"/>
    <property type="project" value="UniProtKB-EC"/>
</dbReference>
<dbReference type="InterPro" id="IPR046885">
    <property type="entry name" value="MnmA-like_C"/>
</dbReference>
<dbReference type="GO" id="GO:0000049">
    <property type="term" value="F:tRNA binding"/>
    <property type="evidence" value="ECO:0007669"/>
    <property type="project" value="UniProtKB-KW"/>
</dbReference>
<dbReference type="NCBIfam" id="NF001138">
    <property type="entry name" value="PRK00143.1"/>
    <property type="match status" value="1"/>
</dbReference>
<dbReference type="EC" id="2.8.1.13" evidence="9"/>
<feature type="active site" description="Nucleophile" evidence="9">
    <location>
        <position position="92"/>
    </location>
</feature>
<keyword evidence="2 9" id="KW-0808">Transferase</keyword>
<feature type="site" description="Interaction with tRNA" evidence="9">
    <location>
        <position position="117"/>
    </location>
</feature>
<keyword evidence="6 9" id="KW-0694">RNA-binding</keyword>
<evidence type="ECO:0000256" key="9">
    <source>
        <dbReference type="HAMAP-Rule" id="MF_00144"/>
    </source>
</evidence>
<evidence type="ECO:0000259" key="11">
    <source>
        <dbReference type="Pfam" id="PF20259"/>
    </source>
</evidence>
<dbReference type="GO" id="GO:0005524">
    <property type="term" value="F:ATP binding"/>
    <property type="evidence" value="ECO:0007669"/>
    <property type="project" value="UniProtKB-KW"/>
</dbReference>
<evidence type="ECO:0000259" key="10">
    <source>
        <dbReference type="Pfam" id="PF20258"/>
    </source>
</evidence>
<comment type="subcellular location">
    <subcellularLocation>
        <location evidence="9">Cytoplasm</location>
    </subcellularLocation>
</comment>
<evidence type="ECO:0000256" key="1">
    <source>
        <dbReference type="ARBA" id="ARBA00022555"/>
    </source>
</evidence>
<gene>
    <name evidence="9 12" type="primary">mnmA</name>
    <name evidence="12" type="ORF">NNJEOMEG_00230</name>
</gene>
<dbReference type="InterPro" id="IPR004506">
    <property type="entry name" value="MnmA-like"/>
</dbReference>
<dbReference type="Pfam" id="PF20259">
    <property type="entry name" value="tRNA_Me_trans_M"/>
    <property type="match status" value="1"/>
</dbReference>
<evidence type="ECO:0000256" key="3">
    <source>
        <dbReference type="ARBA" id="ARBA00022694"/>
    </source>
</evidence>
<evidence type="ECO:0000313" key="13">
    <source>
        <dbReference type="Proteomes" id="UP000494245"/>
    </source>
</evidence>
<feature type="site" description="Interaction with tRNA" evidence="9">
    <location>
        <position position="327"/>
    </location>
</feature>
<dbReference type="PANTHER" id="PTHR11933:SF5">
    <property type="entry name" value="MITOCHONDRIAL TRNA-SPECIFIC 2-THIOURIDYLASE 1"/>
    <property type="match status" value="1"/>
</dbReference>
<evidence type="ECO:0000313" key="12">
    <source>
        <dbReference type="EMBL" id="GFK92405.1"/>
    </source>
</evidence>
<dbReference type="Gene3D" id="3.40.50.620">
    <property type="entry name" value="HUPs"/>
    <property type="match status" value="1"/>
</dbReference>
<dbReference type="Gene3D" id="2.30.30.280">
    <property type="entry name" value="Adenine nucleotide alpha hydrolases-like domains"/>
    <property type="match status" value="1"/>
</dbReference>
<evidence type="ECO:0000256" key="7">
    <source>
        <dbReference type="ARBA" id="ARBA00023157"/>
    </source>
</evidence>
<comment type="caution">
    <text evidence="9">Lacks conserved residue(s) required for the propagation of feature annotation.</text>
</comment>
<keyword evidence="1 9" id="KW-0820">tRNA-binding</keyword>
<evidence type="ECO:0000256" key="2">
    <source>
        <dbReference type="ARBA" id="ARBA00022679"/>
    </source>
</evidence>
<proteinExistence type="inferred from homology"/>
<comment type="function">
    <text evidence="9">Catalyzes the 2-thiolation of uridine at the wobble position (U34) of tRNA, leading to the formation of s(2)U34.</text>
</comment>
<feature type="domain" description="tRNA-specific 2-thiouridylase MnmA-like central" evidence="11">
    <location>
        <begin position="199"/>
        <end position="261"/>
    </location>
</feature>
<feature type="active site" description="Cysteine persulfide intermediate" evidence="9">
    <location>
        <position position="189"/>
    </location>
</feature>
<dbReference type="AlphaFoldDB" id="A0A6V8LVW7"/>
<comment type="catalytic activity">
    <reaction evidence="8 9">
        <text>S-sulfanyl-L-cysteinyl-[protein] + uridine(34) in tRNA + AH2 + ATP = 2-thiouridine(34) in tRNA + L-cysteinyl-[protein] + A + AMP + diphosphate + H(+)</text>
        <dbReference type="Rhea" id="RHEA:47032"/>
        <dbReference type="Rhea" id="RHEA-COMP:10131"/>
        <dbReference type="Rhea" id="RHEA-COMP:11726"/>
        <dbReference type="Rhea" id="RHEA-COMP:11727"/>
        <dbReference type="Rhea" id="RHEA-COMP:11728"/>
        <dbReference type="ChEBI" id="CHEBI:13193"/>
        <dbReference type="ChEBI" id="CHEBI:15378"/>
        <dbReference type="ChEBI" id="CHEBI:17499"/>
        <dbReference type="ChEBI" id="CHEBI:29950"/>
        <dbReference type="ChEBI" id="CHEBI:30616"/>
        <dbReference type="ChEBI" id="CHEBI:33019"/>
        <dbReference type="ChEBI" id="CHEBI:61963"/>
        <dbReference type="ChEBI" id="CHEBI:65315"/>
        <dbReference type="ChEBI" id="CHEBI:87170"/>
        <dbReference type="ChEBI" id="CHEBI:456215"/>
        <dbReference type="EC" id="2.8.1.13"/>
    </reaction>
</comment>
<feature type="binding site" evidence="9">
    <location>
        <begin position="6"/>
        <end position="13"/>
    </location>
    <ligand>
        <name>ATP</name>
        <dbReference type="ChEBI" id="CHEBI:30616"/>
    </ligand>
</feature>
<evidence type="ECO:0000256" key="6">
    <source>
        <dbReference type="ARBA" id="ARBA00022884"/>
    </source>
</evidence>
<name>A0A6V8LVW7_9BACT</name>
<dbReference type="InterPro" id="IPR023382">
    <property type="entry name" value="MnmA-like_central_sf"/>
</dbReference>
<dbReference type="SUPFAM" id="SSF52402">
    <property type="entry name" value="Adenine nucleotide alpha hydrolases-like"/>
    <property type="match status" value="1"/>
</dbReference>
<comment type="similarity">
    <text evidence="9">Belongs to the MnmA/TRMU family.</text>
</comment>
<dbReference type="Gene3D" id="2.40.30.10">
    <property type="entry name" value="Translation factors"/>
    <property type="match status" value="1"/>
</dbReference>
<sequence length="345" mass="36739">MTLAVALSGGMDSLLALALARDAGGDVLAVHAHFLPPDHRARELAHALETLCRGLGVPFHALDLSEAFRQRVVTPFAQAYASGLTPNPCAACNRDMKFGLLFEAARALGAGRIATGHYARLAPAPEGGQALLRGADPAKDQSYFLTLVHRRNLDHARFPLGDWTKARVPAELARRGLTPPLPSESQEVCFVPDDDYRAFLQSLGAPLPGPGPIVLEDGRVVGRHQGLWRYTVGQRKGIGVAWGFPLHVLAKRAGKNALVVGPKAALAALECRVREVNALADPSRWPGEVLVQTCYRQHPRPARAAPDGEGGLLLHFLDPVERPTPGQVAALFDGSGRALAGGIIA</sequence>
<keyword evidence="5 9" id="KW-0067">ATP-binding</keyword>
<accession>A0A6V8LVW7</accession>
<dbReference type="CDD" id="cd01998">
    <property type="entry name" value="MnmA_TRMU-like"/>
    <property type="match status" value="1"/>
</dbReference>
<dbReference type="GO" id="GO:0005737">
    <property type="term" value="C:cytoplasm"/>
    <property type="evidence" value="ECO:0007669"/>
    <property type="project" value="UniProtKB-SubCell"/>
</dbReference>
<dbReference type="InterPro" id="IPR014729">
    <property type="entry name" value="Rossmann-like_a/b/a_fold"/>
</dbReference>
<feature type="binding site" evidence="9">
    <location>
        <position position="116"/>
    </location>
    <ligand>
        <name>ATP</name>
        <dbReference type="ChEBI" id="CHEBI:30616"/>
    </ligand>
</feature>
<reference evidence="12 13" key="1">
    <citation type="submission" date="2020-04" db="EMBL/GenBank/DDBJ databases">
        <authorList>
            <consortium name="Desulfovibrio sp. FSS-1 genome sequencing consortium"/>
            <person name="Shimoshige H."/>
            <person name="Kobayashi H."/>
            <person name="Maekawa T."/>
        </authorList>
    </citation>
    <scope>NUCLEOTIDE SEQUENCE [LARGE SCALE GENOMIC DNA]</scope>
    <source>
        <strain evidence="12 13">SIID29052-01</strain>
    </source>
</reference>
<dbReference type="GO" id="GO:0002143">
    <property type="term" value="P:tRNA wobble position uridine thiolation"/>
    <property type="evidence" value="ECO:0007669"/>
    <property type="project" value="TreeGrafter"/>
</dbReference>
<keyword evidence="7 9" id="KW-1015">Disulfide bond</keyword>
<dbReference type="EMBL" id="BLTE01000001">
    <property type="protein sequence ID" value="GFK92405.1"/>
    <property type="molecule type" value="Genomic_DNA"/>
</dbReference>
<keyword evidence="3 9" id="KW-0819">tRNA processing</keyword>
<keyword evidence="4 9" id="KW-0547">Nucleotide-binding</keyword>
<dbReference type="Proteomes" id="UP000494245">
    <property type="component" value="Unassembled WGS sequence"/>
</dbReference>
<dbReference type="HAMAP" id="MF_00144">
    <property type="entry name" value="tRNA_thiouridyl_MnmA"/>
    <property type="match status" value="1"/>
</dbReference>
<evidence type="ECO:0000256" key="4">
    <source>
        <dbReference type="ARBA" id="ARBA00022741"/>
    </source>
</evidence>
<keyword evidence="9" id="KW-0963">Cytoplasm</keyword>
<dbReference type="PANTHER" id="PTHR11933">
    <property type="entry name" value="TRNA 5-METHYLAMINOMETHYL-2-THIOURIDYLATE -METHYLTRANSFERASE"/>
    <property type="match status" value="1"/>
</dbReference>
<protein>
    <recommendedName>
        <fullName evidence="9">tRNA-specific 2-thiouridylase MnmA</fullName>
        <ecNumber evidence="9">2.8.1.13</ecNumber>
    </recommendedName>
</protein>
<dbReference type="RefSeq" id="WP_173080482.1">
    <property type="nucleotide sequence ID" value="NZ_BLTE01000001.1"/>
</dbReference>
<keyword evidence="13" id="KW-1185">Reference proteome</keyword>
<dbReference type="Pfam" id="PF20258">
    <property type="entry name" value="tRNA_Me_trans_C"/>
    <property type="match status" value="1"/>
</dbReference>
<feature type="disulfide bond" description="Alternate" evidence="9">
    <location>
        <begin position="92"/>
        <end position="189"/>
    </location>
</feature>
<evidence type="ECO:0000256" key="5">
    <source>
        <dbReference type="ARBA" id="ARBA00022840"/>
    </source>
</evidence>
<feature type="region of interest" description="Interaction with tRNA" evidence="9">
    <location>
        <begin position="139"/>
        <end position="141"/>
    </location>
</feature>
<feature type="domain" description="tRNA-specific 2-thiouridylase MnmA-like C-terminal" evidence="10">
    <location>
        <begin position="270"/>
        <end position="344"/>
    </location>
</feature>